<dbReference type="RefSeq" id="XP_070917821.1">
    <property type="nucleotide sequence ID" value="XM_071061720.1"/>
</dbReference>
<dbReference type="PROSITE" id="PS00432">
    <property type="entry name" value="ACTINS_2"/>
    <property type="match status" value="1"/>
</dbReference>
<feature type="region of interest" description="Disordered" evidence="4">
    <location>
        <begin position="1"/>
        <end position="23"/>
    </location>
</feature>
<protein>
    <submittedName>
        <fullName evidence="5">Beta-actin</fullName>
    </submittedName>
</protein>
<keyword evidence="6" id="KW-1185">Reference proteome</keyword>
<dbReference type="InterPro" id="IPR043129">
    <property type="entry name" value="ATPase_NBD"/>
</dbReference>
<accession>A0ABQ0GEH4</accession>
<dbReference type="SUPFAM" id="SSF53067">
    <property type="entry name" value="Actin-like ATPase domain"/>
    <property type="match status" value="2"/>
</dbReference>
<dbReference type="InterPro" id="IPR020902">
    <property type="entry name" value="Actin/actin-like_CS"/>
</dbReference>
<dbReference type="GeneID" id="98177043"/>
<gene>
    <name evidence="5" type="ORF">MFIFM68171_06300</name>
</gene>
<name>A0ABQ0GEH4_9PEZI</name>
<dbReference type="EMBL" id="BAAFSV010000003">
    <property type="protein sequence ID" value="GAB1316090.1"/>
    <property type="molecule type" value="Genomic_DNA"/>
</dbReference>
<evidence type="ECO:0000256" key="4">
    <source>
        <dbReference type="SAM" id="MobiDB-lite"/>
    </source>
</evidence>
<dbReference type="InterPro" id="IPR004001">
    <property type="entry name" value="Actin_CS"/>
</dbReference>
<dbReference type="PRINTS" id="PR00190">
    <property type="entry name" value="ACTIN"/>
</dbReference>
<reference evidence="5 6" key="1">
    <citation type="submission" date="2024-09" db="EMBL/GenBank/DDBJ databases">
        <title>Itraconazole resistance in Madurella fahalii resulting from another homologue of gene encoding cytochrome P450 14-alpha sterol demethylase (CYP51).</title>
        <authorList>
            <person name="Yoshioka I."/>
            <person name="Fahal A.H."/>
            <person name="Kaneko S."/>
            <person name="Yaguchi T."/>
        </authorList>
    </citation>
    <scope>NUCLEOTIDE SEQUENCE [LARGE SCALE GENOMIC DNA]</scope>
    <source>
        <strain evidence="5 6">IFM 68171</strain>
    </source>
</reference>
<dbReference type="PROSITE" id="PS01132">
    <property type="entry name" value="ACTINS_ACT_LIKE"/>
    <property type="match status" value="1"/>
</dbReference>
<dbReference type="Gene3D" id="3.30.420.40">
    <property type="match status" value="2"/>
</dbReference>
<evidence type="ECO:0000256" key="3">
    <source>
        <dbReference type="RuleBase" id="RU000487"/>
    </source>
</evidence>
<evidence type="ECO:0000256" key="2">
    <source>
        <dbReference type="ARBA" id="ARBA00049360"/>
    </source>
</evidence>
<evidence type="ECO:0000313" key="6">
    <source>
        <dbReference type="Proteomes" id="UP001628179"/>
    </source>
</evidence>
<comment type="catalytic activity">
    <reaction evidence="2">
        <text>ATP + H2O = ADP + phosphate + H(+)</text>
        <dbReference type="Rhea" id="RHEA:13065"/>
        <dbReference type="ChEBI" id="CHEBI:15377"/>
        <dbReference type="ChEBI" id="CHEBI:15378"/>
        <dbReference type="ChEBI" id="CHEBI:30616"/>
        <dbReference type="ChEBI" id="CHEBI:43474"/>
        <dbReference type="ChEBI" id="CHEBI:456216"/>
    </reaction>
</comment>
<evidence type="ECO:0000313" key="5">
    <source>
        <dbReference type="EMBL" id="GAB1316090.1"/>
    </source>
</evidence>
<comment type="caution">
    <text evidence="5">The sequence shown here is derived from an EMBL/GenBank/DDBJ whole genome shotgun (WGS) entry which is preliminary data.</text>
</comment>
<dbReference type="Pfam" id="PF00022">
    <property type="entry name" value="Actin"/>
    <property type="match status" value="1"/>
</dbReference>
<dbReference type="InterPro" id="IPR004000">
    <property type="entry name" value="Actin"/>
</dbReference>
<dbReference type="PANTHER" id="PTHR11937">
    <property type="entry name" value="ACTIN"/>
    <property type="match status" value="1"/>
</dbReference>
<dbReference type="Gene3D" id="3.90.640.10">
    <property type="entry name" value="Actin, Chain A, domain 4"/>
    <property type="match status" value="1"/>
</dbReference>
<proteinExistence type="inferred from homology"/>
<evidence type="ECO:0000256" key="1">
    <source>
        <dbReference type="ARBA" id="ARBA00003520"/>
    </source>
</evidence>
<organism evidence="5 6">
    <name type="scientific">Madurella fahalii</name>
    <dbReference type="NCBI Taxonomy" id="1157608"/>
    <lineage>
        <taxon>Eukaryota</taxon>
        <taxon>Fungi</taxon>
        <taxon>Dikarya</taxon>
        <taxon>Ascomycota</taxon>
        <taxon>Pezizomycotina</taxon>
        <taxon>Sordariomycetes</taxon>
        <taxon>Sordariomycetidae</taxon>
        <taxon>Sordariales</taxon>
        <taxon>Sordariales incertae sedis</taxon>
        <taxon>Madurella</taxon>
    </lineage>
</organism>
<dbReference type="Proteomes" id="UP001628179">
    <property type="component" value="Unassembled WGS sequence"/>
</dbReference>
<sequence>MDGEVTPIVIDNGSGTTKAGLAGHDAPQAVFPSIVGWDHSRSPYVGEKAQSQRGVLSMRQPVERGLITDWDAMEEIWRHSYNELQISPEEHPLLLTEGPLNPEKNREKTFQIVFEKFKVPCSYLAMQAVLSLYATGRTTGLLLDSGHSATHAVPVYEGYAHRHGIIGLGFAGAESTSYLARTLARRGYTFSTDEHKIICGIKENVCYVALDIDEAIKSVSQGSNSRDFYQLPDGRVIDVSKERFLTPEVLFQPSIIGVNSYGIHEAISDSIPKCDRDIQRDLWGNVVMSGGNTLYPGICDRVLRELSALAPRDMKIKIVGNPERKYQAWIGGSIVASLSTFGNIWVSKEDYDESGPSVVQRKCF</sequence>
<dbReference type="SMART" id="SM00268">
    <property type="entry name" value="ACTIN"/>
    <property type="match status" value="1"/>
</dbReference>
<comment type="similarity">
    <text evidence="3">Belongs to the actin family.</text>
</comment>
<comment type="function">
    <text evidence="1">Actins are highly conserved proteins that are involved in various types of cell motility and are ubiquitously expressed in all eukaryotic cells.</text>
</comment>